<dbReference type="HOGENOM" id="CLU_2920249_0_0_9"/>
<protein>
    <submittedName>
        <fullName evidence="1">Uncharacterized protein</fullName>
    </submittedName>
</protein>
<organism evidence="1 2">
    <name type="scientific">Shuttleworthella satelles DSM 14600</name>
    <dbReference type="NCBI Taxonomy" id="626523"/>
    <lineage>
        <taxon>Bacteria</taxon>
        <taxon>Bacillati</taxon>
        <taxon>Bacillota</taxon>
        <taxon>Clostridia</taxon>
        <taxon>Lachnospirales</taxon>
        <taxon>Lachnospiraceae</taxon>
        <taxon>Shuttleworthella</taxon>
    </lineage>
</organism>
<keyword evidence="2" id="KW-1185">Reference proteome</keyword>
<dbReference type="Proteomes" id="UP000003494">
    <property type="component" value="Unassembled WGS sequence"/>
</dbReference>
<comment type="caution">
    <text evidence="1">The sequence shown here is derived from an EMBL/GenBank/DDBJ whole genome shotgun (WGS) entry which is preliminary data.</text>
</comment>
<sequence length="61" mass="6966">MAVVENLCIHLLNPPCSNGMYPLRASHCPESEWQLPLSYRMGREIDNHTEKSVLTGIRFIP</sequence>
<gene>
    <name evidence="1" type="ORF">GCWU000342_00902</name>
</gene>
<accession>C4GAF2</accession>
<reference evidence="1" key="1">
    <citation type="submission" date="2009-04" db="EMBL/GenBank/DDBJ databases">
        <authorList>
            <person name="Weinstock G."/>
            <person name="Sodergren E."/>
            <person name="Clifton S."/>
            <person name="Fulton L."/>
            <person name="Fulton B."/>
            <person name="Courtney L."/>
            <person name="Fronick C."/>
            <person name="Harrison M."/>
            <person name="Strong C."/>
            <person name="Farmer C."/>
            <person name="Delahaunty K."/>
            <person name="Markovic C."/>
            <person name="Hall O."/>
            <person name="Minx P."/>
            <person name="Tomlinson C."/>
            <person name="Mitreva M."/>
            <person name="Nelson J."/>
            <person name="Hou S."/>
            <person name="Wollam A."/>
            <person name="Pepin K.H."/>
            <person name="Johnson M."/>
            <person name="Bhonagiri V."/>
            <person name="Nash W.E."/>
            <person name="Warren W."/>
            <person name="Chinwalla A."/>
            <person name="Mardis E.R."/>
            <person name="Wilson R.K."/>
        </authorList>
    </citation>
    <scope>NUCLEOTIDE SEQUENCE [LARGE SCALE GENOMIC DNA]</scope>
    <source>
        <strain evidence="1">DSM 14600</strain>
    </source>
</reference>
<proteinExistence type="predicted"/>
<evidence type="ECO:0000313" key="1">
    <source>
        <dbReference type="EMBL" id="EEP28096.1"/>
    </source>
</evidence>
<dbReference type="AlphaFoldDB" id="C4GAF2"/>
<name>C4GAF2_9FIRM</name>
<dbReference type="STRING" id="626523.GCWU000342_00902"/>
<dbReference type="EMBL" id="ACIP02000002">
    <property type="protein sequence ID" value="EEP28096.1"/>
    <property type="molecule type" value="Genomic_DNA"/>
</dbReference>
<evidence type="ECO:0000313" key="2">
    <source>
        <dbReference type="Proteomes" id="UP000003494"/>
    </source>
</evidence>